<protein>
    <submittedName>
        <fullName evidence="2">SUMO-interacting motif-containing protein 1</fullName>
    </submittedName>
</protein>
<dbReference type="PANTHER" id="PTHR23187">
    <property type="entry name" value="FLJ44216 PROTEIN-RELATED"/>
    <property type="match status" value="1"/>
</dbReference>
<feature type="compositionally biased region" description="Polar residues" evidence="1">
    <location>
        <begin position="156"/>
        <end position="167"/>
    </location>
</feature>
<dbReference type="EMBL" id="SOYY01000017">
    <property type="protein sequence ID" value="KAA0709590.1"/>
    <property type="molecule type" value="Genomic_DNA"/>
</dbReference>
<dbReference type="Proteomes" id="UP000324632">
    <property type="component" value="Chromosome 17"/>
</dbReference>
<accession>A0A5A9NIQ3</accession>
<reference evidence="2 3" key="1">
    <citation type="journal article" date="2019" name="Mol. Ecol. Resour.">
        <title>Chromosome-level genome assembly of Triplophysa tibetana, a fish adapted to the harsh high-altitude environment of the Tibetan Plateau.</title>
        <authorList>
            <person name="Yang X."/>
            <person name="Liu H."/>
            <person name="Ma Z."/>
            <person name="Zou Y."/>
            <person name="Zou M."/>
            <person name="Mao Y."/>
            <person name="Li X."/>
            <person name="Wang H."/>
            <person name="Chen T."/>
            <person name="Wang W."/>
            <person name="Yang R."/>
        </authorList>
    </citation>
    <scope>NUCLEOTIDE SEQUENCE [LARGE SCALE GENOMIC DNA]</scope>
    <source>
        <strain evidence="2">TTIB1903HZAU</strain>
        <tissue evidence="2">Muscle</tissue>
    </source>
</reference>
<feature type="region of interest" description="Disordered" evidence="1">
    <location>
        <begin position="156"/>
        <end position="187"/>
    </location>
</feature>
<feature type="compositionally biased region" description="Low complexity" evidence="1">
    <location>
        <begin position="261"/>
        <end position="270"/>
    </location>
</feature>
<dbReference type="InterPro" id="IPR052119">
    <property type="entry name" value="ElonginBC-PRC2_ViralRestrict"/>
</dbReference>
<evidence type="ECO:0000313" key="3">
    <source>
        <dbReference type="Proteomes" id="UP000324632"/>
    </source>
</evidence>
<feature type="compositionally biased region" description="Polar residues" evidence="1">
    <location>
        <begin position="278"/>
        <end position="290"/>
    </location>
</feature>
<sequence length="775" mass="87256">MADIISVSSGSDEDSDIMLIGSYEETKEDAVPFIRQEWLPVTPVLIDITHQKLVSSIRKGLRRDNISPLVIDLTDVERGLQDSAQALPSIDAIYKQVGYPIHPITTSFEKAEQSECLINNNGKDLASSECSQDIVQSANERTCESSSEVLKDSFAVSQNTEETQLSPTGCGIRADQEKENSPYSLDSPYYCPSEVDAVLFSDESNNETTFKSWCSPQSPQLQQFESHTGLQSTEDGATVNTGDNKDVNQMSATQIPPSSPSTPSSLGVSPCNPECAHKQNQSSIANSPTSTEILASDTAAHSPGLSTWSLSSSNFTIPISLASSPRLLDVASRENSPTRQMSIGEDHKDENVESNVPEENTQHICLAQFRKLRQCVVGTVSNMLEDGENDEDFGSPEPLCRQSLSLVYSTIEENYPEGTLQLLGDFIQPRYYPPVAITTHLLRGIFLDTQSPYVLAIEAYNLLMKIQRYHPADKTTIPWDWELLSSVMEEKDDTKRLRTEVRCMLLQYVLQVIEDDFQFKLTNRRLQDSVAKAMLSCDQRFRRVKDVINWLMNAVKEPGHHSEDVKYPKRESDNCLKIVLSIQRMLTLALEVDKAPTRNSNKLSQELFQNLHALSPCRQRRLLFLSTLESKLLRCKLLDMLLDDSSSEKSTLPMSLSMLLHYLQSATLPSEPSDGGERWRKWDELLQLLWMLMLSYEEVVTGHLHYPITERFKKTRSPLWTQNDMVRRSAVRRAAEIFLSRAVKDIGHDISMEMKESLSQLEDHITDTSSVIQLP</sequence>
<comment type="caution">
    <text evidence="2">The sequence shown here is derived from an EMBL/GenBank/DDBJ whole genome shotgun (WGS) entry which is preliminary data.</text>
</comment>
<proteinExistence type="predicted"/>
<gene>
    <name evidence="2" type="ORF">E1301_Tti003985</name>
</gene>
<evidence type="ECO:0000256" key="1">
    <source>
        <dbReference type="SAM" id="MobiDB-lite"/>
    </source>
</evidence>
<evidence type="ECO:0000313" key="2">
    <source>
        <dbReference type="EMBL" id="KAA0709590.1"/>
    </source>
</evidence>
<name>A0A5A9NIQ3_9TELE</name>
<organism evidence="2 3">
    <name type="scientific">Triplophysa tibetana</name>
    <dbReference type="NCBI Taxonomy" id="1572043"/>
    <lineage>
        <taxon>Eukaryota</taxon>
        <taxon>Metazoa</taxon>
        <taxon>Chordata</taxon>
        <taxon>Craniata</taxon>
        <taxon>Vertebrata</taxon>
        <taxon>Euteleostomi</taxon>
        <taxon>Actinopterygii</taxon>
        <taxon>Neopterygii</taxon>
        <taxon>Teleostei</taxon>
        <taxon>Ostariophysi</taxon>
        <taxon>Cypriniformes</taxon>
        <taxon>Nemacheilidae</taxon>
        <taxon>Triplophysa</taxon>
    </lineage>
</organism>
<dbReference type="AlphaFoldDB" id="A0A5A9NIQ3"/>
<dbReference type="PANTHER" id="PTHR23187:SF3">
    <property type="entry name" value="SUMO-INTERACTING MOTIF-CONTAINING PROTEIN 1"/>
    <property type="match status" value="1"/>
</dbReference>
<dbReference type="GO" id="GO:0032184">
    <property type="term" value="F:SUMO polymer binding"/>
    <property type="evidence" value="ECO:0007669"/>
    <property type="project" value="TreeGrafter"/>
</dbReference>
<keyword evidence="3" id="KW-1185">Reference proteome</keyword>
<feature type="compositionally biased region" description="Polar residues" evidence="1">
    <location>
        <begin position="221"/>
        <end position="255"/>
    </location>
</feature>
<feature type="region of interest" description="Disordered" evidence="1">
    <location>
        <begin position="221"/>
        <end position="290"/>
    </location>
</feature>